<comment type="function">
    <text evidence="4">Forms an intersubunit bridge (bridge B4) with the 23S rRNA of the 50S subunit in the ribosome.</text>
</comment>
<keyword evidence="4 6" id="KW-0699">rRNA-binding</keyword>
<evidence type="ECO:0000256" key="1">
    <source>
        <dbReference type="ARBA" id="ARBA00022980"/>
    </source>
</evidence>
<organism evidence="7 8">
    <name type="scientific">Candidatus Tagabacteria bacterium CG09_land_8_20_14_0_10_41_14</name>
    <dbReference type="NCBI Taxonomy" id="1975021"/>
    <lineage>
        <taxon>Bacteria</taxon>
        <taxon>Candidatus Tagaibacteriota</taxon>
    </lineage>
</organism>
<dbReference type="SUPFAM" id="SSF47060">
    <property type="entry name" value="S15/NS1 RNA-binding domain"/>
    <property type="match status" value="1"/>
</dbReference>
<evidence type="ECO:0000256" key="2">
    <source>
        <dbReference type="ARBA" id="ARBA00023274"/>
    </source>
</evidence>
<dbReference type="CDD" id="cd00353">
    <property type="entry name" value="Ribosomal_S15p_S13e"/>
    <property type="match status" value="1"/>
</dbReference>
<dbReference type="InterPro" id="IPR009068">
    <property type="entry name" value="uS15_NS1_RNA-bd_sf"/>
</dbReference>
<dbReference type="GO" id="GO:0003735">
    <property type="term" value="F:structural constituent of ribosome"/>
    <property type="evidence" value="ECO:0007669"/>
    <property type="project" value="InterPro"/>
</dbReference>
<dbReference type="Proteomes" id="UP000230353">
    <property type="component" value="Unassembled WGS sequence"/>
</dbReference>
<keyword evidence="1 4" id="KW-0689">Ribosomal protein</keyword>
<evidence type="ECO:0000256" key="5">
    <source>
        <dbReference type="RuleBase" id="RU003919"/>
    </source>
</evidence>
<dbReference type="PROSITE" id="PS00362">
    <property type="entry name" value="RIBOSOMAL_S15"/>
    <property type="match status" value="1"/>
</dbReference>
<comment type="subunit">
    <text evidence="3 4">Part of the 30S ribosomal subunit. Forms a bridge to the 50S subunit in the 70S ribosome, contacting the 23S rRNA.</text>
</comment>
<dbReference type="PANTHER" id="PTHR23321">
    <property type="entry name" value="RIBOSOMAL PROTEIN S15, BACTERIAL AND ORGANELLAR"/>
    <property type="match status" value="1"/>
</dbReference>
<dbReference type="AlphaFoldDB" id="A0A2H0WLP9"/>
<gene>
    <name evidence="4" type="primary">rpsO</name>
    <name evidence="7" type="ORF">COT67_01020</name>
</gene>
<dbReference type="InterPro" id="IPR000589">
    <property type="entry name" value="Ribosomal_uS15"/>
</dbReference>
<dbReference type="GO" id="GO:0019843">
    <property type="term" value="F:rRNA binding"/>
    <property type="evidence" value="ECO:0007669"/>
    <property type="project" value="UniProtKB-UniRule"/>
</dbReference>
<comment type="function">
    <text evidence="4 6">One of the primary rRNA binding proteins, it binds directly to 16S rRNA where it helps nucleate assembly of the platform of the 30S subunit by binding and bridging several RNA helices of the 16S rRNA.</text>
</comment>
<proteinExistence type="inferred from homology"/>
<evidence type="ECO:0000256" key="3">
    <source>
        <dbReference type="ARBA" id="ARBA00064542"/>
    </source>
</evidence>
<dbReference type="FunFam" id="1.10.287.10:FF:000002">
    <property type="entry name" value="30S ribosomal protein S15"/>
    <property type="match status" value="1"/>
</dbReference>
<dbReference type="Gene3D" id="1.10.287.10">
    <property type="entry name" value="S15/NS1, RNA-binding"/>
    <property type="match status" value="1"/>
</dbReference>
<evidence type="ECO:0000313" key="7">
    <source>
        <dbReference type="EMBL" id="PIS13574.1"/>
    </source>
</evidence>
<dbReference type="Gene3D" id="6.10.250.3130">
    <property type="match status" value="1"/>
</dbReference>
<dbReference type="HAMAP" id="MF_01343_B">
    <property type="entry name" value="Ribosomal_uS15_B"/>
    <property type="match status" value="1"/>
</dbReference>
<accession>A0A2H0WLP9</accession>
<dbReference type="EMBL" id="PEZL01000014">
    <property type="protein sequence ID" value="PIS13574.1"/>
    <property type="molecule type" value="Genomic_DNA"/>
</dbReference>
<evidence type="ECO:0000313" key="8">
    <source>
        <dbReference type="Proteomes" id="UP000230353"/>
    </source>
</evidence>
<dbReference type="NCBIfam" id="TIGR00952">
    <property type="entry name" value="S15_bact"/>
    <property type="match status" value="1"/>
</dbReference>
<comment type="similarity">
    <text evidence="4 5">Belongs to the universal ribosomal protein uS15 family.</text>
</comment>
<dbReference type="PANTHER" id="PTHR23321:SF26">
    <property type="entry name" value="SMALL RIBOSOMAL SUBUNIT PROTEIN US15M"/>
    <property type="match status" value="1"/>
</dbReference>
<dbReference type="Pfam" id="PF00312">
    <property type="entry name" value="Ribosomal_S15"/>
    <property type="match status" value="1"/>
</dbReference>
<dbReference type="GO" id="GO:0006412">
    <property type="term" value="P:translation"/>
    <property type="evidence" value="ECO:0007669"/>
    <property type="project" value="UniProtKB-UniRule"/>
</dbReference>
<reference evidence="8" key="1">
    <citation type="submission" date="2017-09" db="EMBL/GenBank/DDBJ databases">
        <title>Depth-based differentiation of microbial function through sediment-hosted aquifers and enrichment of novel symbionts in the deep terrestrial subsurface.</title>
        <authorList>
            <person name="Probst A.J."/>
            <person name="Ladd B."/>
            <person name="Jarett J.K."/>
            <person name="Geller-Mcgrath D.E."/>
            <person name="Sieber C.M.K."/>
            <person name="Emerson J.B."/>
            <person name="Anantharaman K."/>
            <person name="Thomas B.C."/>
            <person name="Malmstrom R."/>
            <person name="Stieglmeier M."/>
            <person name="Klingl A."/>
            <person name="Woyke T."/>
            <person name="Ryan C.M."/>
            <person name="Banfield J.F."/>
        </authorList>
    </citation>
    <scope>NUCLEOTIDE SEQUENCE [LARGE SCALE GENOMIC DNA]</scope>
</reference>
<keyword evidence="2 4" id="KW-0687">Ribonucleoprotein</keyword>
<dbReference type="InterPro" id="IPR005290">
    <property type="entry name" value="Ribosomal_uS15_bac-type"/>
</dbReference>
<comment type="caution">
    <text evidence="7">The sequence shown here is derived from an EMBL/GenBank/DDBJ whole genome shotgun (WGS) entry which is preliminary data.</text>
</comment>
<sequence>MALPIKEKQKIIEKYHLHEKDTGSSGVQVAVLTEQIKELTKHLKKNQKDNHSRRGLLKMVSKRKKLLDYLKKKNEKNYLSLVEKLKLKRNRSVSDHAAN</sequence>
<keyword evidence="4 6" id="KW-0694">RNA-binding</keyword>
<dbReference type="GO" id="GO:0022627">
    <property type="term" value="C:cytosolic small ribosomal subunit"/>
    <property type="evidence" value="ECO:0007669"/>
    <property type="project" value="TreeGrafter"/>
</dbReference>
<evidence type="ECO:0000256" key="4">
    <source>
        <dbReference type="HAMAP-Rule" id="MF_01343"/>
    </source>
</evidence>
<dbReference type="SMART" id="SM01387">
    <property type="entry name" value="Ribosomal_S15"/>
    <property type="match status" value="1"/>
</dbReference>
<evidence type="ECO:0000256" key="6">
    <source>
        <dbReference type="RuleBase" id="RU004524"/>
    </source>
</evidence>
<protein>
    <recommendedName>
        <fullName evidence="4">Small ribosomal subunit protein uS15</fullName>
    </recommendedName>
</protein>
<name>A0A2H0WLP9_9BACT</name>